<evidence type="ECO:0000313" key="3">
    <source>
        <dbReference type="EMBL" id="MBC1170016.1"/>
    </source>
</evidence>
<dbReference type="GO" id="GO:0005737">
    <property type="term" value="C:cytoplasm"/>
    <property type="evidence" value="ECO:0007669"/>
    <property type="project" value="TreeGrafter"/>
</dbReference>
<evidence type="ECO:0000313" key="5">
    <source>
        <dbReference type="Proteomes" id="UP000092461"/>
    </source>
</evidence>
<accession>A0A1B0GJC2</accession>
<dbReference type="AlphaFoldDB" id="A0A1B0GJC2"/>
<evidence type="ECO:0000313" key="4">
    <source>
        <dbReference type="EnsemblMetazoa" id="LLOJ006227-PA"/>
    </source>
</evidence>
<organism evidence="4 5">
    <name type="scientific">Lutzomyia longipalpis</name>
    <name type="common">Sand fly</name>
    <dbReference type="NCBI Taxonomy" id="7200"/>
    <lineage>
        <taxon>Eukaryota</taxon>
        <taxon>Metazoa</taxon>
        <taxon>Ecdysozoa</taxon>
        <taxon>Arthropoda</taxon>
        <taxon>Hexapoda</taxon>
        <taxon>Insecta</taxon>
        <taxon>Pterygota</taxon>
        <taxon>Neoptera</taxon>
        <taxon>Endopterygota</taxon>
        <taxon>Diptera</taxon>
        <taxon>Nematocera</taxon>
        <taxon>Psychodoidea</taxon>
        <taxon>Psychodidae</taxon>
        <taxon>Lutzomyia</taxon>
        <taxon>Lutzomyia</taxon>
    </lineage>
</organism>
<dbReference type="EMBL" id="AJWK01020126">
    <property type="status" value="NOT_ANNOTATED_CDS"/>
    <property type="molecule type" value="Genomic_DNA"/>
</dbReference>
<dbReference type="EMBL" id="AJWK01020127">
    <property type="status" value="NOT_ANNOTATED_CDS"/>
    <property type="molecule type" value="Genomic_DNA"/>
</dbReference>
<feature type="domain" description="Alpha-carbonic anhydrase" evidence="2">
    <location>
        <begin position="26"/>
        <end position="289"/>
    </location>
</feature>
<dbReference type="Pfam" id="PF00194">
    <property type="entry name" value="Carb_anhydrase"/>
    <property type="match status" value="2"/>
</dbReference>
<dbReference type="EMBL" id="GITU01001313">
    <property type="protein sequence ID" value="MBC1170016.1"/>
    <property type="molecule type" value="Transcribed_RNA"/>
</dbReference>
<reference evidence="4" key="3">
    <citation type="submission" date="2020-05" db="UniProtKB">
        <authorList>
            <consortium name="EnsemblMetazoa"/>
        </authorList>
    </citation>
    <scope>IDENTIFICATION</scope>
    <source>
        <strain evidence="4">Jacobina</strain>
    </source>
</reference>
<dbReference type="InterPro" id="IPR023561">
    <property type="entry name" value="Carbonic_anhydrase_a-class"/>
</dbReference>
<reference evidence="3" key="2">
    <citation type="journal article" date="2020" name="BMC">
        <title>Leishmania infection induces a limited differential gene expression in the sand fly midgut.</title>
        <authorList>
            <person name="Coutinho-Abreu I.V."/>
            <person name="Serafim T.D."/>
            <person name="Meneses C."/>
            <person name="Kamhawi S."/>
            <person name="Oliveira F."/>
            <person name="Valenzuela J.G."/>
        </authorList>
    </citation>
    <scope>NUCLEOTIDE SEQUENCE</scope>
    <source>
        <strain evidence="3">Jacobina</strain>
        <tissue evidence="3">Midgut</tissue>
    </source>
</reference>
<protein>
    <submittedName>
        <fullName evidence="3">Putative carbonic anhydrase 2</fullName>
    </submittedName>
</protein>
<feature type="domain" description="Alpha-carbonic anhydrase" evidence="2">
    <location>
        <begin position="295"/>
        <end position="536"/>
    </location>
</feature>
<dbReference type="PROSITE" id="PS51144">
    <property type="entry name" value="ALPHA_CA_2"/>
    <property type="match status" value="2"/>
</dbReference>
<dbReference type="SMART" id="SM01057">
    <property type="entry name" value="Carb_anhydrase"/>
    <property type="match status" value="2"/>
</dbReference>
<dbReference type="VEuPathDB" id="VectorBase:LLOJ006227"/>
<proteinExistence type="inferred from homology"/>
<dbReference type="Proteomes" id="UP000092461">
    <property type="component" value="Unassembled WGS sequence"/>
</dbReference>
<evidence type="ECO:0000256" key="1">
    <source>
        <dbReference type="ARBA" id="ARBA00010718"/>
    </source>
</evidence>
<dbReference type="GO" id="GO:0008270">
    <property type="term" value="F:zinc ion binding"/>
    <property type="evidence" value="ECO:0007669"/>
    <property type="project" value="InterPro"/>
</dbReference>
<keyword evidence="5" id="KW-1185">Reference proteome</keyword>
<dbReference type="PANTHER" id="PTHR18952:SF114">
    <property type="entry name" value="CARBONIC ANHYDRASE 3, ISOFORM A"/>
    <property type="match status" value="1"/>
</dbReference>
<dbReference type="SUPFAM" id="SSF51069">
    <property type="entry name" value="Carbonic anhydrase"/>
    <property type="match status" value="2"/>
</dbReference>
<dbReference type="Gene3D" id="3.10.200.10">
    <property type="entry name" value="Alpha carbonic anhydrase"/>
    <property type="match status" value="2"/>
</dbReference>
<dbReference type="InterPro" id="IPR036398">
    <property type="entry name" value="CA_dom_sf"/>
</dbReference>
<dbReference type="CDD" id="cd00326">
    <property type="entry name" value="alpha_CA"/>
    <property type="match status" value="2"/>
</dbReference>
<dbReference type="EnsemblMetazoa" id="LLOJ006227-RA">
    <property type="protein sequence ID" value="LLOJ006227-PA"/>
    <property type="gene ID" value="LLOJ006227"/>
</dbReference>
<name>A0A1B0GJC2_LUTLO</name>
<dbReference type="InterPro" id="IPR001148">
    <property type="entry name" value="CA_dom"/>
</dbReference>
<dbReference type="VEuPathDB" id="VectorBase:LLONM1_007506"/>
<dbReference type="PANTHER" id="PTHR18952">
    <property type="entry name" value="CARBONIC ANHYDRASE"/>
    <property type="match status" value="1"/>
</dbReference>
<evidence type="ECO:0000259" key="2">
    <source>
        <dbReference type="PROSITE" id="PS51144"/>
    </source>
</evidence>
<sequence>MNLCLFRAPDRTGRHVVRDHLRSILPHFSEASGVPTAKKNDPTMAVQSPIGLDIRQVNLADDVTPLEYHGHFDLIGRAYVENTQTSAQITLDRAQKPFIIGGPLGAQKYLFEQLHFHWGDHDHLGCEHTIEGCRYSMEAHAVHYNAKYRDFQEAVTKPDGIAVTGFFIQALGDRDLPEFNKNRPRNHKKSESPKPKFKLIPGELDCLSWMNLQDLSKHYYTYKGSLTTPPYYESVTWIVYKSPVYVSSRQIELFRGLCCSKEDHSKKIINNFRDVQRPRHNPRVVFRDHLRSILPHFSEASGVPTAKKNDPTMAVQSPIGLDIRQVNLADDVTPLEYHGHFDLIGRAYVENTQTSAQITLDRAQKPFIIGGPLGAQKYFFEQLHFHWGDHDHLGCEHTIEGCPEAVTKPDGIAVTGFFIQALGDRDLPEFNKIAQGITKVGEPKAKVQIDPDCLSWMNLQDLSKHYYTYKGSLTTPPYYESVTWIVYKSPVYVSSRQIELFRGLCCSKEDHSKKIINNFRDVQRPRHNPRVVFVRNCINTKSKL</sequence>
<dbReference type="GO" id="GO:0004089">
    <property type="term" value="F:carbonate dehydratase activity"/>
    <property type="evidence" value="ECO:0007669"/>
    <property type="project" value="InterPro"/>
</dbReference>
<reference evidence="5" key="1">
    <citation type="submission" date="2012-05" db="EMBL/GenBank/DDBJ databases">
        <title>Whole Genome Assembly of Lutzomyia longipalpis.</title>
        <authorList>
            <person name="Richards S."/>
            <person name="Qu C."/>
            <person name="Dillon R."/>
            <person name="Worley K."/>
            <person name="Scherer S."/>
            <person name="Batterton M."/>
            <person name="Taylor A."/>
            <person name="Hawes A."/>
            <person name="Hernandez B."/>
            <person name="Kovar C."/>
            <person name="Mandapat C."/>
            <person name="Pham C."/>
            <person name="Qu C."/>
            <person name="Jing C."/>
            <person name="Bess C."/>
            <person name="Bandaranaike D."/>
            <person name="Ngo D."/>
            <person name="Ongeri F."/>
            <person name="Arias F."/>
            <person name="Lara F."/>
            <person name="Weissenberger G."/>
            <person name="Kamau G."/>
            <person name="Han H."/>
            <person name="Shen H."/>
            <person name="Dinh H."/>
            <person name="Khalil I."/>
            <person name="Jones J."/>
            <person name="Shafer J."/>
            <person name="Jayaseelan J."/>
            <person name="Quiroz J."/>
            <person name="Blankenburg K."/>
            <person name="Nguyen L."/>
            <person name="Jackson L."/>
            <person name="Francisco L."/>
            <person name="Tang L.-Y."/>
            <person name="Pu L.-L."/>
            <person name="Perales L."/>
            <person name="Lorensuhewa L."/>
            <person name="Munidasa M."/>
            <person name="Coyle M."/>
            <person name="Taylor M."/>
            <person name="Puazo M."/>
            <person name="Firestine M."/>
            <person name="Scheel M."/>
            <person name="Javaid M."/>
            <person name="Wang M."/>
            <person name="Li M."/>
            <person name="Tabassum N."/>
            <person name="Saada N."/>
            <person name="Osuji N."/>
            <person name="Aqrawi P."/>
            <person name="Fu Q."/>
            <person name="Thornton R."/>
            <person name="Raj R."/>
            <person name="Goodspeed R."/>
            <person name="Mata R."/>
            <person name="Najjar R."/>
            <person name="Gubbala S."/>
            <person name="Lee S."/>
            <person name="Denson S."/>
            <person name="Patil S."/>
            <person name="Macmil S."/>
            <person name="Qi S."/>
            <person name="Matskevitch T."/>
            <person name="Palculict T."/>
            <person name="Mathew T."/>
            <person name="Vee V."/>
            <person name="Velamala V."/>
            <person name="Korchina V."/>
            <person name="Cai W."/>
            <person name="Liu W."/>
            <person name="Dai W."/>
            <person name="Zou X."/>
            <person name="Zhu Y."/>
            <person name="Zhang Y."/>
            <person name="Wu Y.-Q."/>
            <person name="Xin Y."/>
            <person name="Nazarath L."/>
            <person name="Kovar C."/>
            <person name="Han Y."/>
            <person name="Muzny D."/>
            <person name="Gibbs R."/>
        </authorList>
    </citation>
    <scope>NUCLEOTIDE SEQUENCE [LARGE SCALE GENOMIC DNA]</scope>
    <source>
        <strain evidence="5">Jacobina</strain>
    </source>
</reference>
<comment type="similarity">
    <text evidence="1">Belongs to the alpha-carbonic anhydrase family.</text>
</comment>